<proteinExistence type="predicted"/>
<dbReference type="AlphaFoldDB" id="A0AAE3VCU0"/>
<accession>A0AAE3VCU0</accession>
<keyword evidence="1" id="KW-0378">Hydrolase</keyword>
<evidence type="ECO:0000313" key="2">
    <source>
        <dbReference type="Proteomes" id="UP001238163"/>
    </source>
</evidence>
<dbReference type="EMBL" id="JAUSVL010000001">
    <property type="protein sequence ID" value="MDQ0288153.1"/>
    <property type="molecule type" value="Genomic_DNA"/>
</dbReference>
<dbReference type="Pfam" id="PF05626">
    <property type="entry name" value="DUF790"/>
    <property type="match status" value="1"/>
</dbReference>
<dbReference type="RefSeq" id="WP_307259387.1">
    <property type="nucleotide sequence ID" value="NZ_JAUSVL010000001.1"/>
</dbReference>
<dbReference type="GO" id="GO:0004519">
    <property type="term" value="F:endonuclease activity"/>
    <property type="evidence" value="ECO:0007669"/>
    <property type="project" value="UniProtKB-KW"/>
</dbReference>
<evidence type="ECO:0000313" key="1">
    <source>
        <dbReference type="EMBL" id="MDQ0288153.1"/>
    </source>
</evidence>
<protein>
    <submittedName>
        <fullName evidence="1">Nuclease of restriction endonuclease-like RecB superfamily</fullName>
    </submittedName>
</protein>
<gene>
    <name evidence="1" type="ORF">J3R75_000260</name>
</gene>
<keyword evidence="2" id="KW-1185">Reference proteome</keyword>
<dbReference type="InterPro" id="IPR008508">
    <property type="entry name" value="Bax1"/>
</dbReference>
<dbReference type="Proteomes" id="UP001238163">
    <property type="component" value="Unassembled WGS sequence"/>
</dbReference>
<name>A0AAE3VCU0_9BACT</name>
<organism evidence="1 2">
    <name type="scientific">Oligosphaera ethanolica</name>
    <dbReference type="NCBI Taxonomy" id="760260"/>
    <lineage>
        <taxon>Bacteria</taxon>
        <taxon>Pseudomonadati</taxon>
        <taxon>Lentisphaerota</taxon>
        <taxon>Oligosphaeria</taxon>
        <taxon>Oligosphaerales</taxon>
        <taxon>Oligosphaeraceae</taxon>
        <taxon>Oligosphaera</taxon>
    </lineage>
</organism>
<reference evidence="1" key="1">
    <citation type="submission" date="2023-07" db="EMBL/GenBank/DDBJ databases">
        <title>Genomic Encyclopedia of Type Strains, Phase IV (KMG-IV): sequencing the most valuable type-strain genomes for metagenomic binning, comparative biology and taxonomic classification.</title>
        <authorList>
            <person name="Goeker M."/>
        </authorList>
    </citation>
    <scope>NUCLEOTIDE SEQUENCE</scope>
    <source>
        <strain evidence="1">DSM 24202</strain>
    </source>
</reference>
<sequence>MLTKDLIRCRIDRGRLKPQFVPVDDPEALALAGDLLEPYRLPDGPRRCDIDEMTDPICKGARDVILAKGLKKIIDDQAEFATGDDYDYPAARRRLFAQAAQLLRSSERLTEDEYRRRLALVAAAEPLLAEDRLYADLPENDRLRAFKDLTARQLLERYNCGLVQGLLVRASAMELGVDASDASKLRRLFKYLKFFRLLCRLYGDDAAKESPLTDDGATDSAAAGIFAKGALLRARIEGPASIVTESKRYGLQLACFFPAVCALARWQLRTEVEWKDRTRELVLDESSGLVNHYHNFTAYVPDEIKLFHRHFADTVNAWTIVTHTPFLAGPGNELIFPDLSFANSDGLLMHLELFHRWHSGPLRERLDYLRRQPALPLLLGVDRSLCRQDPTMEEELKTEPAFADRVFLFRDYPTVDKTLKCLEKAQARMH</sequence>
<dbReference type="PANTHER" id="PTHR39640:SF1">
    <property type="entry name" value="DUF790 FAMILY PROTEIN"/>
    <property type="match status" value="1"/>
</dbReference>
<keyword evidence="1" id="KW-0255">Endonuclease</keyword>
<comment type="caution">
    <text evidence="1">The sequence shown here is derived from an EMBL/GenBank/DDBJ whole genome shotgun (WGS) entry which is preliminary data.</text>
</comment>
<dbReference type="PANTHER" id="PTHR39640">
    <property type="entry name" value="VNG6129C"/>
    <property type="match status" value="1"/>
</dbReference>
<keyword evidence="1" id="KW-0540">Nuclease</keyword>